<evidence type="ECO:0000313" key="1">
    <source>
        <dbReference type="EnsemblPlants" id="cds.evm.model.09.734"/>
    </source>
</evidence>
<dbReference type="Gramene" id="evm.model.09.734">
    <property type="protein sequence ID" value="cds.evm.model.09.734"/>
    <property type="gene ID" value="evm.TU.09.734"/>
</dbReference>
<proteinExistence type="predicted"/>
<dbReference type="Proteomes" id="UP000596661">
    <property type="component" value="Chromosome 9"/>
</dbReference>
<dbReference type="AlphaFoldDB" id="A0A803QH72"/>
<name>A0A803QH72_CANSA</name>
<dbReference type="EMBL" id="UZAU01000733">
    <property type="status" value="NOT_ANNOTATED_CDS"/>
    <property type="molecule type" value="Genomic_DNA"/>
</dbReference>
<reference evidence="1" key="1">
    <citation type="submission" date="2018-11" db="EMBL/GenBank/DDBJ databases">
        <authorList>
            <person name="Grassa J C."/>
        </authorList>
    </citation>
    <scope>NUCLEOTIDE SEQUENCE [LARGE SCALE GENOMIC DNA]</scope>
</reference>
<keyword evidence="2" id="KW-1185">Reference proteome</keyword>
<dbReference type="EnsemblPlants" id="evm.model.09.734">
    <property type="protein sequence ID" value="cds.evm.model.09.734"/>
    <property type="gene ID" value="evm.TU.09.734"/>
</dbReference>
<evidence type="ECO:0000313" key="2">
    <source>
        <dbReference type="Proteomes" id="UP000596661"/>
    </source>
</evidence>
<organism evidence="1 2">
    <name type="scientific">Cannabis sativa</name>
    <name type="common">Hemp</name>
    <name type="synonym">Marijuana</name>
    <dbReference type="NCBI Taxonomy" id="3483"/>
    <lineage>
        <taxon>Eukaryota</taxon>
        <taxon>Viridiplantae</taxon>
        <taxon>Streptophyta</taxon>
        <taxon>Embryophyta</taxon>
        <taxon>Tracheophyta</taxon>
        <taxon>Spermatophyta</taxon>
        <taxon>Magnoliopsida</taxon>
        <taxon>eudicotyledons</taxon>
        <taxon>Gunneridae</taxon>
        <taxon>Pentapetalae</taxon>
        <taxon>rosids</taxon>
        <taxon>fabids</taxon>
        <taxon>Rosales</taxon>
        <taxon>Cannabaceae</taxon>
        <taxon>Cannabis</taxon>
    </lineage>
</organism>
<protein>
    <submittedName>
        <fullName evidence="1">Uncharacterized protein</fullName>
    </submittedName>
</protein>
<accession>A0A803QH72</accession>
<sequence>MVGHTLRLSMVKVGQTRVELQTLASHSQVQVLALASQAYTWLLSLVGQTCIGQGLATHYSLMASKTCKGQGLDSHNASMLAKPTKGNLLPPTTLLLTDVGCALIGGRSHQLVEFGGPRCLK</sequence>
<reference evidence="1" key="2">
    <citation type="submission" date="2021-03" db="UniProtKB">
        <authorList>
            <consortium name="EnsemblPlants"/>
        </authorList>
    </citation>
    <scope>IDENTIFICATION</scope>
</reference>